<evidence type="ECO:0000256" key="1">
    <source>
        <dbReference type="SAM" id="MobiDB-lite"/>
    </source>
</evidence>
<dbReference type="PANTHER" id="PTHR45979">
    <property type="entry name" value="PAP/OAS1 SUBSTRATE-BINDING DOMAIN SUPERFAMILY"/>
    <property type="match status" value="1"/>
</dbReference>
<reference evidence="4" key="1">
    <citation type="submission" date="2017-07" db="EMBL/GenBank/DDBJ databases">
        <title>Taro Niue Genome Assembly and Annotation.</title>
        <authorList>
            <person name="Atibalentja N."/>
            <person name="Keating K."/>
            <person name="Fields C.J."/>
        </authorList>
    </citation>
    <scope>NUCLEOTIDE SEQUENCE</scope>
    <source>
        <strain evidence="4">Niue_2</strain>
        <tissue evidence="4">Leaf</tissue>
    </source>
</reference>
<feature type="region of interest" description="Disordered" evidence="1">
    <location>
        <begin position="488"/>
        <end position="509"/>
    </location>
</feature>
<evidence type="ECO:0000313" key="4">
    <source>
        <dbReference type="EMBL" id="MQL98057.1"/>
    </source>
</evidence>
<dbReference type="Pfam" id="PF26180">
    <property type="entry name" value="PAP-OAS1"/>
    <property type="match status" value="1"/>
</dbReference>
<dbReference type="EMBL" id="NMUH01002134">
    <property type="protein sequence ID" value="MQL98057.1"/>
    <property type="molecule type" value="Genomic_DNA"/>
</dbReference>
<dbReference type="SUPFAM" id="SSF81301">
    <property type="entry name" value="Nucleotidyltransferase"/>
    <property type="match status" value="1"/>
</dbReference>
<dbReference type="Gene3D" id="1.10.1410.10">
    <property type="match status" value="1"/>
</dbReference>
<evidence type="ECO:0000259" key="2">
    <source>
        <dbReference type="Pfam" id="PF22600"/>
    </source>
</evidence>
<feature type="compositionally biased region" description="Low complexity" evidence="1">
    <location>
        <begin position="693"/>
        <end position="709"/>
    </location>
</feature>
<sequence>MGDVHVCRPRATDPLGGEPSLALASHPPNPRPSEVSTENWRLSERATEKIIRQIQPTGTADRRRREVVEYVRGLIKAVADAEASQTPWLPWTFLIFPFGSVPLKTYLPDGDIDLTAMETPRSEDTLARDVLAVLQAEEQNGNSEFEVKDVQYIHAEVRLVKCLVDNIVVDISFQQIGGLCTLCFLEKVDRMIGKNHLFKRSIILIKAWCYYESRILGAHHGLISTYALETLVLYIFHVFHSSLDGPLAVLYRFLDYFGTFNWEKYCVSLNGPVCLSSLPEIVAESPENDGGDLLLSKDFLKSCENAFTSVFKWSDNSSTSRSFHQKHLNIIDPLKANNNLGRSVNKGNFYRIRSAFQFGARKLGSILTLPGEKITDAVIEFFKNALERHDSRERPDGGDGVFPDSLPSISGDLWTFGTEKDIDSTTSLPSPIDFHGRMVTEPMIQTELYSQTLCNQLAENCLHRFTDAQSNSLAEGNGILDIRRAGDAKDMSEGTDPRNTRSICKPLSSRNEVGNSAPLKIHHAPHLFFCKENGNVSCYEPEPKKILSDAFQRRSMSVSTDYIPDGEVSKDMATSNCCPESPGPSDLTGDYDAHMKNLLFAMGCLDRQPSPLFYNQLHQDPLYQLNMFTHMNANGMVPGPFPTGSYYPLGATFIPGAFSLEELPRTRGTGTYFPNANHWSYLERRSPGRGRNHASASQSSRSRNNGRASTTADKALADKVSHESTSHAQGHHPNGNVHLRPGQLEAYQASFSSSRGLLQSNGLASTPDNGLEFGTFGCVKVATPPSETRRNLDAHAPHGKTSGTTELPSAAQNLGVSSTDERPRRTYHLKNEDDFPPLRGLWASAAPKRGKMSVKRNVRGNAIVACLS</sequence>
<feature type="region of interest" description="Disordered" evidence="1">
    <location>
        <begin position="683"/>
        <end position="739"/>
    </location>
</feature>
<feature type="compositionally biased region" description="Basic and acidic residues" evidence="1">
    <location>
        <begin position="715"/>
        <end position="725"/>
    </location>
</feature>
<dbReference type="Gene3D" id="3.30.460.10">
    <property type="entry name" value="Beta Polymerase, domain 2"/>
    <property type="match status" value="1"/>
</dbReference>
<feature type="domain" description="PAP/OAS1 substrate-binding-related" evidence="3">
    <location>
        <begin position="192"/>
        <end position="386"/>
    </location>
</feature>
<feature type="compositionally biased region" description="Basic and acidic residues" evidence="1">
    <location>
        <begin position="787"/>
        <end position="796"/>
    </location>
</feature>
<dbReference type="InterPro" id="IPR058920">
    <property type="entry name" value="PAP-OAS1-bd-rel"/>
</dbReference>
<feature type="compositionally biased region" description="Basic and acidic residues" evidence="1">
    <location>
        <begin position="488"/>
        <end position="499"/>
    </location>
</feature>
<feature type="compositionally biased region" description="Polar residues" evidence="1">
    <location>
        <begin position="801"/>
        <end position="818"/>
    </location>
</feature>
<name>A0A843VUW5_COLES</name>
<organism evidence="4 5">
    <name type="scientific">Colocasia esculenta</name>
    <name type="common">Wild taro</name>
    <name type="synonym">Arum esculentum</name>
    <dbReference type="NCBI Taxonomy" id="4460"/>
    <lineage>
        <taxon>Eukaryota</taxon>
        <taxon>Viridiplantae</taxon>
        <taxon>Streptophyta</taxon>
        <taxon>Embryophyta</taxon>
        <taxon>Tracheophyta</taxon>
        <taxon>Spermatophyta</taxon>
        <taxon>Magnoliopsida</taxon>
        <taxon>Liliopsida</taxon>
        <taxon>Araceae</taxon>
        <taxon>Aroideae</taxon>
        <taxon>Colocasieae</taxon>
        <taxon>Colocasia</taxon>
    </lineage>
</organism>
<dbReference type="InterPro" id="IPR054708">
    <property type="entry name" value="MTPAP-like_central"/>
</dbReference>
<comment type="caution">
    <text evidence="4">The sequence shown here is derived from an EMBL/GenBank/DDBJ whole genome shotgun (WGS) entry which is preliminary data.</text>
</comment>
<evidence type="ECO:0000313" key="5">
    <source>
        <dbReference type="Proteomes" id="UP000652761"/>
    </source>
</evidence>
<dbReference type="InterPro" id="IPR058921">
    <property type="entry name" value="PAP/OAS1-rel"/>
</dbReference>
<dbReference type="SUPFAM" id="SSF81631">
    <property type="entry name" value="PAP/OAS1 substrate-binding domain"/>
    <property type="match status" value="1"/>
</dbReference>
<feature type="domain" description="Poly(A) RNA polymerase mitochondrial-like central palm" evidence="2">
    <location>
        <begin position="47"/>
        <end position="179"/>
    </location>
</feature>
<evidence type="ECO:0000259" key="3">
    <source>
        <dbReference type="Pfam" id="PF26180"/>
    </source>
</evidence>
<dbReference type="Proteomes" id="UP000652761">
    <property type="component" value="Unassembled WGS sequence"/>
</dbReference>
<feature type="region of interest" description="Disordered" evidence="1">
    <location>
        <begin position="1"/>
        <end position="39"/>
    </location>
</feature>
<accession>A0A843VUW5</accession>
<dbReference type="PANTHER" id="PTHR45979:SF2">
    <property type="entry name" value="PAP_OAS1 SUBSTRATE-BINDING DOMAIN SUPERFAMILY"/>
    <property type="match status" value="1"/>
</dbReference>
<keyword evidence="5" id="KW-1185">Reference proteome</keyword>
<proteinExistence type="predicted"/>
<dbReference type="AlphaFoldDB" id="A0A843VUW5"/>
<dbReference type="Pfam" id="PF22600">
    <property type="entry name" value="MTPAP-like_central"/>
    <property type="match status" value="1"/>
</dbReference>
<feature type="region of interest" description="Disordered" evidence="1">
    <location>
        <begin position="786"/>
        <end position="823"/>
    </location>
</feature>
<gene>
    <name evidence="4" type="ORF">Taro_030762</name>
</gene>
<dbReference type="OrthoDB" id="273917at2759"/>
<dbReference type="InterPro" id="IPR043519">
    <property type="entry name" value="NT_sf"/>
</dbReference>
<protein>
    <submittedName>
        <fullName evidence="4">Uncharacterized protein</fullName>
    </submittedName>
</protein>